<evidence type="ECO:0000313" key="3">
    <source>
        <dbReference type="Proteomes" id="UP000541610"/>
    </source>
</evidence>
<gene>
    <name evidence="1" type="ORF">FOZ60_005870</name>
    <name evidence="2" type="ORF">FOZ62_002271</name>
</gene>
<sequence>MPLVIFLKDCPRGFDSLLKRRITIFNKCLYFYTGSRFPSIQVRGIPYKYNATSGIIDADAESIRYNIFYRNVKSSDMHRIQYDESVDEVKLEIRYELIQRRKYRRFHRFFYLVGISVREYPRFRSHFTHVL</sequence>
<proteinExistence type="predicted"/>
<accession>A0A7J6PFZ9</accession>
<dbReference type="EMBL" id="JABANP010000024">
    <property type="protein sequence ID" value="KAF4695133.1"/>
    <property type="molecule type" value="Genomic_DNA"/>
</dbReference>
<dbReference type="EMBL" id="JABANM010017198">
    <property type="protein sequence ID" value="KAF4728176.1"/>
    <property type="molecule type" value="Genomic_DNA"/>
</dbReference>
<dbReference type="Proteomes" id="UP000574390">
    <property type="component" value="Unassembled WGS sequence"/>
</dbReference>
<dbReference type="Proteomes" id="UP000541610">
    <property type="component" value="Unassembled WGS sequence"/>
</dbReference>
<protein>
    <submittedName>
        <fullName evidence="1">Uncharacterized protein</fullName>
    </submittedName>
</protein>
<evidence type="ECO:0000313" key="1">
    <source>
        <dbReference type="EMBL" id="KAF4695133.1"/>
    </source>
</evidence>
<comment type="caution">
    <text evidence="1">The sequence shown here is derived from an EMBL/GenBank/DDBJ whole genome shotgun (WGS) entry which is preliminary data.</text>
</comment>
<evidence type="ECO:0000313" key="2">
    <source>
        <dbReference type="EMBL" id="KAF4728176.1"/>
    </source>
</evidence>
<name>A0A7J6PFZ9_PEROL</name>
<dbReference type="AlphaFoldDB" id="A0A7J6PFZ9"/>
<organism evidence="1 3">
    <name type="scientific">Perkinsus olseni</name>
    <name type="common">Perkinsus atlanticus</name>
    <dbReference type="NCBI Taxonomy" id="32597"/>
    <lineage>
        <taxon>Eukaryota</taxon>
        <taxon>Sar</taxon>
        <taxon>Alveolata</taxon>
        <taxon>Perkinsozoa</taxon>
        <taxon>Perkinsea</taxon>
        <taxon>Perkinsida</taxon>
        <taxon>Perkinsidae</taxon>
        <taxon>Perkinsus</taxon>
    </lineage>
</organism>
<reference evidence="3 4" key="1">
    <citation type="submission" date="2020-04" db="EMBL/GenBank/DDBJ databases">
        <title>Perkinsus olseni comparative genomics.</title>
        <authorList>
            <person name="Bogema D.R."/>
        </authorList>
    </citation>
    <scope>NUCLEOTIDE SEQUENCE [LARGE SCALE GENOMIC DNA]</scope>
    <source>
        <strain evidence="1">00978-12</strain>
        <strain evidence="2">ATCC PRA-205</strain>
    </source>
</reference>
<evidence type="ECO:0000313" key="4">
    <source>
        <dbReference type="Proteomes" id="UP000574390"/>
    </source>
</evidence>